<dbReference type="UniPathway" id="UPA00048">
    <property type="reaction ID" value="UER00073"/>
</dbReference>
<evidence type="ECO:0000256" key="17">
    <source>
        <dbReference type="RuleBase" id="RU364094"/>
    </source>
</evidence>
<dbReference type="NCBIfam" id="NF005146">
    <property type="entry name" value="PRK06606.1"/>
    <property type="match status" value="1"/>
</dbReference>
<dbReference type="FunFam" id="3.30.470.10:FF:000006">
    <property type="entry name" value="Branched-chain-amino-acid aminotransferase"/>
    <property type="match status" value="1"/>
</dbReference>
<dbReference type="PANTHER" id="PTHR42743:SF11">
    <property type="entry name" value="AMINODEOXYCHORISMATE LYASE"/>
    <property type="match status" value="1"/>
</dbReference>
<accession>A0A2H0LL51</accession>
<dbReference type="Pfam" id="PF01063">
    <property type="entry name" value="Aminotran_4"/>
    <property type="match status" value="1"/>
</dbReference>
<dbReference type="FunFam" id="3.20.10.10:FF:000002">
    <property type="entry name" value="D-alanine aminotransferase"/>
    <property type="match status" value="1"/>
</dbReference>
<dbReference type="UniPathway" id="UPA00047">
    <property type="reaction ID" value="UER00058"/>
</dbReference>
<dbReference type="GO" id="GO:0052655">
    <property type="term" value="F:L-valine-2-oxoglutarate transaminase activity"/>
    <property type="evidence" value="ECO:0007669"/>
    <property type="project" value="RHEA"/>
</dbReference>
<dbReference type="PROSITE" id="PS00770">
    <property type="entry name" value="AA_TRANSFER_CLASS_4"/>
    <property type="match status" value="1"/>
</dbReference>
<evidence type="ECO:0000256" key="13">
    <source>
        <dbReference type="ARBA" id="ARBA00048798"/>
    </source>
</evidence>
<name>A0A2H0LL51_9BACT</name>
<dbReference type="GO" id="GO:0009099">
    <property type="term" value="P:L-valine biosynthetic process"/>
    <property type="evidence" value="ECO:0007669"/>
    <property type="project" value="UniProtKB-UniPathway"/>
</dbReference>
<comment type="pathway">
    <text evidence="4 17">Amino-acid biosynthesis; L-valine biosynthesis; L-valine from pyruvate: step 4/4.</text>
</comment>
<dbReference type="GO" id="GO:0052656">
    <property type="term" value="F:L-isoleucine-2-oxoglutarate transaminase activity"/>
    <property type="evidence" value="ECO:0007669"/>
    <property type="project" value="RHEA"/>
</dbReference>
<dbReference type="GO" id="GO:0009097">
    <property type="term" value="P:isoleucine biosynthetic process"/>
    <property type="evidence" value="ECO:0007669"/>
    <property type="project" value="UniProtKB-UniPathway"/>
</dbReference>
<reference evidence="18 19" key="1">
    <citation type="submission" date="2017-09" db="EMBL/GenBank/DDBJ databases">
        <title>Depth-based differentiation of microbial function through sediment-hosted aquifers and enrichment of novel symbionts in the deep terrestrial subsurface.</title>
        <authorList>
            <person name="Probst A.J."/>
            <person name="Ladd B."/>
            <person name="Jarett J.K."/>
            <person name="Geller-Mcgrath D.E."/>
            <person name="Sieber C.M."/>
            <person name="Emerson J.B."/>
            <person name="Anantharaman K."/>
            <person name="Thomas B.C."/>
            <person name="Malmstrom R."/>
            <person name="Stieglmeier M."/>
            <person name="Klingl A."/>
            <person name="Woyke T."/>
            <person name="Ryan C.M."/>
            <person name="Banfield J.F."/>
        </authorList>
    </citation>
    <scope>NUCLEOTIDE SEQUENCE [LARGE SCALE GENOMIC DNA]</scope>
    <source>
        <strain evidence="18">CG11_big_fil_rev_8_21_14_0_20_45_26</strain>
    </source>
</reference>
<gene>
    <name evidence="17" type="primary">ilvE</name>
    <name evidence="18" type="ORF">COV74_10070</name>
</gene>
<evidence type="ECO:0000256" key="7">
    <source>
        <dbReference type="ARBA" id="ARBA00022576"/>
    </source>
</evidence>
<dbReference type="GO" id="GO:0009098">
    <property type="term" value="P:L-leucine biosynthetic process"/>
    <property type="evidence" value="ECO:0007669"/>
    <property type="project" value="UniProtKB-UniPathway"/>
</dbReference>
<keyword evidence="10 16" id="KW-0663">Pyridoxal phosphate</keyword>
<dbReference type="Proteomes" id="UP000230859">
    <property type="component" value="Unassembled WGS sequence"/>
</dbReference>
<dbReference type="CDD" id="cd01558">
    <property type="entry name" value="D-AAT_like"/>
    <property type="match status" value="1"/>
</dbReference>
<evidence type="ECO:0000256" key="5">
    <source>
        <dbReference type="ARBA" id="ARBA00005072"/>
    </source>
</evidence>
<dbReference type="Gene3D" id="3.30.470.10">
    <property type="match status" value="1"/>
</dbReference>
<dbReference type="InterPro" id="IPR043132">
    <property type="entry name" value="BCAT-like_C"/>
</dbReference>
<evidence type="ECO:0000256" key="11">
    <source>
        <dbReference type="ARBA" id="ARBA00023304"/>
    </source>
</evidence>
<dbReference type="EMBL" id="PCVY01000075">
    <property type="protein sequence ID" value="PIQ85128.1"/>
    <property type="molecule type" value="Genomic_DNA"/>
</dbReference>
<dbReference type="NCBIfam" id="TIGR01122">
    <property type="entry name" value="ilvE_I"/>
    <property type="match status" value="1"/>
</dbReference>
<dbReference type="GO" id="GO:0052654">
    <property type="term" value="F:L-leucine-2-oxoglutarate transaminase activity"/>
    <property type="evidence" value="ECO:0007669"/>
    <property type="project" value="RHEA"/>
</dbReference>
<comment type="catalytic activity">
    <reaction evidence="13 17">
        <text>L-isoleucine + 2-oxoglutarate = (S)-3-methyl-2-oxopentanoate + L-glutamate</text>
        <dbReference type="Rhea" id="RHEA:24801"/>
        <dbReference type="ChEBI" id="CHEBI:16810"/>
        <dbReference type="ChEBI" id="CHEBI:29985"/>
        <dbReference type="ChEBI" id="CHEBI:35146"/>
        <dbReference type="ChEBI" id="CHEBI:58045"/>
        <dbReference type="EC" id="2.6.1.42"/>
    </reaction>
</comment>
<dbReference type="InterPro" id="IPR050571">
    <property type="entry name" value="Class-IV_PLP-Dep_Aminotrnsfr"/>
</dbReference>
<dbReference type="InterPro" id="IPR005785">
    <property type="entry name" value="B_amino_transI"/>
</dbReference>
<evidence type="ECO:0000256" key="12">
    <source>
        <dbReference type="ARBA" id="ARBA00048212"/>
    </source>
</evidence>
<sequence length="308" mass="34482">MSKAPKKKTVKPTELQNELLIYLNGEFVPKSEAKVSVFDHGLLYGDGVFEGIRSYNCLVFKLKEHLERLFESAHTIMLTIPYNQEEMTEIILETLRVNKLRDAYIRVVVTRGEGDLGLDPRKCKKATVFVIADSIVLYPEKLYRNGMGIITVPTVRNLPEAVNPQVKSLNYLNNIMAKIEANNSGYMEALMLNPQGYVAECTGDNIFMVKERILSTPPAHVGALKGITRQAIIDLARRNDVPVQERMLTRHDLFNADEMFLTGTAAEVIPVVSLDGRQIGNAKPGRVTAKLRSAFADLTKRDGARYSI</sequence>
<dbReference type="InterPro" id="IPR036038">
    <property type="entry name" value="Aminotransferase-like"/>
</dbReference>
<evidence type="ECO:0000313" key="18">
    <source>
        <dbReference type="EMBL" id="PIQ85128.1"/>
    </source>
</evidence>
<dbReference type="EC" id="2.6.1.42" evidence="17"/>
<evidence type="ECO:0000256" key="4">
    <source>
        <dbReference type="ARBA" id="ARBA00004931"/>
    </source>
</evidence>
<comment type="similarity">
    <text evidence="6 15">Belongs to the class-IV pyridoxal-phosphate-dependent aminotransferase family.</text>
</comment>
<evidence type="ECO:0000256" key="14">
    <source>
        <dbReference type="ARBA" id="ARBA00049229"/>
    </source>
</evidence>
<evidence type="ECO:0000256" key="2">
    <source>
        <dbReference type="ARBA" id="ARBA00003109"/>
    </source>
</evidence>
<organism evidence="18 19">
    <name type="scientific">Candidatus Abzuiibacterium crystallinum</name>
    <dbReference type="NCBI Taxonomy" id="1974748"/>
    <lineage>
        <taxon>Bacteria</taxon>
        <taxon>Pseudomonadati</taxon>
        <taxon>Candidatus Omnitrophota</taxon>
        <taxon>Candidatus Abzuiibacterium</taxon>
    </lineage>
</organism>
<dbReference type="InterPro" id="IPR001544">
    <property type="entry name" value="Aminotrans_IV"/>
</dbReference>
<evidence type="ECO:0000256" key="9">
    <source>
        <dbReference type="ARBA" id="ARBA00022679"/>
    </source>
</evidence>
<comment type="cofactor">
    <cofactor evidence="1 16">
        <name>pyridoxal 5'-phosphate</name>
        <dbReference type="ChEBI" id="CHEBI:597326"/>
    </cofactor>
</comment>
<comment type="catalytic activity">
    <reaction evidence="12 17">
        <text>L-valine + 2-oxoglutarate = 3-methyl-2-oxobutanoate + L-glutamate</text>
        <dbReference type="Rhea" id="RHEA:24813"/>
        <dbReference type="ChEBI" id="CHEBI:11851"/>
        <dbReference type="ChEBI" id="CHEBI:16810"/>
        <dbReference type="ChEBI" id="CHEBI:29985"/>
        <dbReference type="ChEBI" id="CHEBI:57762"/>
        <dbReference type="EC" id="2.6.1.42"/>
    </reaction>
</comment>
<keyword evidence="11 17" id="KW-0100">Branched-chain amino acid biosynthesis</keyword>
<comment type="function">
    <text evidence="2 17">Acts on leucine, isoleucine and valine.</text>
</comment>
<dbReference type="InterPro" id="IPR043131">
    <property type="entry name" value="BCAT-like_N"/>
</dbReference>
<evidence type="ECO:0000256" key="16">
    <source>
        <dbReference type="RuleBase" id="RU004516"/>
    </source>
</evidence>
<comment type="pathway">
    <text evidence="5 17">Amino-acid biosynthesis; L-leucine biosynthesis; L-leucine from 3-methyl-2-oxobutanoate: step 4/4.</text>
</comment>
<dbReference type="Gene3D" id="3.20.10.10">
    <property type="entry name" value="D-amino Acid Aminotransferase, subunit A, domain 2"/>
    <property type="match status" value="1"/>
</dbReference>
<evidence type="ECO:0000256" key="1">
    <source>
        <dbReference type="ARBA" id="ARBA00001933"/>
    </source>
</evidence>
<proteinExistence type="inferred from homology"/>
<keyword evidence="9 17" id="KW-0808">Transferase</keyword>
<dbReference type="NCBIfam" id="NF006185">
    <property type="entry name" value="PRK08320.1"/>
    <property type="match status" value="1"/>
</dbReference>
<keyword evidence="8 17" id="KW-0028">Amino-acid biosynthesis</keyword>
<dbReference type="SUPFAM" id="SSF56752">
    <property type="entry name" value="D-aminoacid aminotransferase-like PLP-dependent enzymes"/>
    <property type="match status" value="1"/>
</dbReference>
<evidence type="ECO:0000256" key="10">
    <source>
        <dbReference type="ARBA" id="ARBA00022898"/>
    </source>
</evidence>
<keyword evidence="7 17" id="KW-0032">Aminotransferase</keyword>
<comment type="catalytic activity">
    <reaction evidence="14 17">
        <text>L-leucine + 2-oxoglutarate = 4-methyl-2-oxopentanoate + L-glutamate</text>
        <dbReference type="Rhea" id="RHEA:18321"/>
        <dbReference type="ChEBI" id="CHEBI:16810"/>
        <dbReference type="ChEBI" id="CHEBI:17865"/>
        <dbReference type="ChEBI" id="CHEBI:29985"/>
        <dbReference type="ChEBI" id="CHEBI:57427"/>
        <dbReference type="EC" id="2.6.1.42"/>
    </reaction>
</comment>
<protein>
    <recommendedName>
        <fullName evidence="17">Branched-chain-amino-acid aminotransferase</fullName>
        <shortName evidence="17">BCAT</shortName>
        <ecNumber evidence="17">2.6.1.42</ecNumber>
    </recommendedName>
</protein>
<comment type="caution">
    <text evidence="18">The sequence shown here is derived from an EMBL/GenBank/DDBJ whole genome shotgun (WGS) entry which is preliminary data.</text>
</comment>
<dbReference type="UniPathway" id="UPA00049">
    <property type="reaction ID" value="UER00062"/>
</dbReference>
<evidence type="ECO:0000256" key="15">
    <source>
        <dbReference type="RuleBase" id="RU004106"/>
    </source>
</evidence>
<dbReference type="InterPro" id="IPR018300">
    <property type="entry name" value="Aminotrans_IV_CS"/>
</dbReference>
<dbReference type="GO" id="GO:0005829">
    <property type="term" value="C:cytosol"/>
    <property type="evidence" value="ECO:0007669"/>
    <property type="project" value="TreeGrafter"/>
</dbReference>
<evidence type="ECO:0000313" key="19">
    <source>
        <dbReference type="Proteomes" id="UP000230859"/>
    </source>
</evidence>
<evidence type="ECO:0000256" key="3">
    <source>
        <dbReference type="ARBA" id="ARBA00004824"/>
    </source>
</evidence>
<dbReference type="AlphaFoldDB" id="A0A2H0LL51"/>
<evidence type="ECO:0000256" key="6">
    <source>
        <dbReference type="ARBA" id="ARBA00009320"/>
    </source>
</evidence>
<evidence type="ECO:0000256" key="8">
    <source>
        <dbReference type="ARBA" id="ARBA00022605"/>
    </source>
</evidence>
<dbReference type="PANTHER" id="PTHR42743">
    <property type="entry name" value="AMINO-ACID AMINOTRANSFERASE"/>
    <property type="match status" value="1"/>
</dbReference>
<comment type="pathway">
    <text evidence="3 17">Amino-acid biosynthesis; L-isoleucine biosynthesis; L-isoleucine from 2-oxobutanoate: step 4/4.</text>
</comment>